<protein>
    <submittedName>
        <fullName evidence="1">Phosphoglycerate mutase</fullName>
    </submittedName>
</protein>
<dbReference type="Proteomes" id="UP000037904">
    <property type="component" value="Unassembled WGS sequence"/>
</dbReference>
<accession>A0A0M9ENR9</accession>
<sequence length="123" mass="13752">MSPTDYTLPDPRLTDEGEAQCAKLRENLISTFSKDVGNPDDIAIVVSPMRRTLQTVVLSMDWLVERGVKIEGNADWQVTNYRVFDFETESDTDGELKVVQQERTLSGGLGLSWKDPETDPGAF</sequence>
<dbReference type="CDD" id="cd07040">
    <property type="entry name" value="HP"/>
    <property type="match status" value="1"/>
</dbReference>
<name>A0A0M9ENR9_FUSLA</name>
<dbReference type="InterPro" id="IPR029033">
    <property type="entry name" value="His_PPase_superfam"/>
</dbReference>
<reference evidence="1 2" key="1">
    <citation type="submission" date="2015-04" db="EMBL/GenBank/DDBJ databases">
        <title>The draft genome sequence of Fusarium langsethiae, a T-2/HT-2 mycotoxin producer.</title>
        <authorList>
            <person name="Lysoe E."/>
            <person name="Divon H.H."/>
            <person name="Terzi V."/>
            <person name="Orru L."/>
            <person name="Lamontanara A."/>
            <person name="Kolseth A.-K."/>
            <person name="Frandsen R.J."/>
            <person name="Nielsen K."/>
            <person name="Thrane U."/>
        </authorList>
    </citation>
    <scope>NUCLEOTIDE SEQUENCE [LARGE SCALE GENOMIC DNA]</scope>
    <source>
        <strain evidence="1 2">Fl201059</strain>
    </source>
</reference>
<evidence type="ECO:0000313" key="1">
    <source>
        <dbReference type="EMBL" id="KPA36799.1"/>
    </source>
</evidence>
<dbReference type="EMBL" id="JXCE01000542">
    <property type="protein sequence ID" value="KPA36799.1"/>
    <property type="molecule type" value="Genomic_DNA"/>
</dbReference>
<dbReference type="SUPFAM" id="SSF53254">
    <property type="entry name" value="Phosphoglycerate mutase-like"/>
    <property type="match status" value="1"/>
</dbReference>
<keyword evidence="2" id="KW-1185">Reference proteome</keyword>
<dbReference type="AlphaFoldDB" id="A0A0M9ENR9"/>
<evidence type="ECO:0000313" key="2">
    <source>
        <dbReference type="Proteomes" id="UP000037904"/>
    </source>
</evidence>
<comment type="caution">
    <text evidence="1">The sequence shown here is derived from an EMBL/GenBank/DDBJ whole genome shotgun (WGS) entry which is preliminary data.</text>
</comment>
<dbReference type="Gene3D" id="3.40.50.1240">
    <property type="entry name" value="Phosphoglycerate mutase-like"/>
    <property type="match status" value="1"/>
</dbReference>
<gene>
    <name evidence="1" type="ORF">FLAG1_10408</name>
</gene>
<proteinExistence type="predicted"/>
<organism evidence="1 2">
    <name type="scientific">Fusarium langsethiae</name>
    <dbReference type="NCBI Taxonomy" id="179993"/>
    <lineage>
        <taxon>Eukaryota</taxon>
        <taxon>Fungi</taxon>
        <taxon>Dikarya</taxon>
        <taxon>Ascomycota</taxon>
        <taxon>Pezizomycotina</taxon>
        <taxon>Sordariomycetes</taxon>
        <taxon>Hypocreomycetidae</taxon>
        <taxon>Hypocreales</taxon>
        <taxon>Nectriaceae</taxon>
        <taxon>Fusarium</taxon>
    </lineage>
</organism>